<organism evidence="4">
    <name type="scientific">Oikopleura dioica</name>
    <name type="common">Tunicate</name>
    <dbReference type="NCBI Taxonomy" id="34765"/>
    <lineage>
        <taxon>Eukaryota</taxon>
        <taxon>Metazoa</taxon>
        <taxon>Chordata</taxon>
        <taxon>Tunicata</taxon>
        <taxon>Appendicularia</taxon>
        <taxon>Copelata</taxon>
        <taxon>Oikopleuridae</taxon>
        <taxon>Oikopleura</taxon>
    </lineage>
</organism>
<feature type="region of interest" description="Disordered" evidence="2">
    <location>
        <begin position="334"/>
        <end position="360"/>
    </location>
</feature>
<keyword evidence="5" id="KW-1185">Reference proteome</keyword>
<keyword evidence="1" id="KW-0175">Coiled coil</keyword>
<dbReference type="EMBL" id="FN653059">
    <property type="protein sequence ID" value="CBY10583.1"/>
    <property type="molecule type" value="Genomic_DNA"/>
</dbReference>
<dbReference type="InterPro" id="IPR032384">
    <property type="entry name" value="Kif23_Arf-bd"/>
</dbReference>
<evidence type="ECO:0000259" key="3">
    <source>
        <dbReference type="Pfam" id="PF16540"/>
    </source>
</evidence>
<dbReference type="Gene3D" id="2.60.40.4330">
    <property type="entry name" value="Kinesin-like protein Kif23, Arf6-interacting domain"/>
    <property type="match status" value="1"/>
</dbReference>
<accession>E4XJE0</accession>
<feature type="compositionally biased region" description="Basic and acidic residues" evidence="2">
    <location>
        <begin position="220"/>
        <end position="243"/>
    </location>
</feature>
<dbReference type="Pfam" id="PF16540">
    <property type="entry name" value="MKLP1_Arf_bdg"/>
    <property type="match status" value="1"/>
</dbReference>
<feature type="compositionally biased region" description="Basic and acidic residues" evidence="2">
    <location>
        <begin position="334"/>
        <end position="351"/>
    </location>
</feature>
<evidence type="ECO:0000313" key="5">
    <source>
        <dbReference type="Proteomes" id="UP000001307"/>
    </source>
</evidence>
<name>E4XJE0_OIKDI</name>
<feature type="domain" description="Kinesin-like protein Kif23 Arf6-interacting" evidence="3">
    <location>
        <begin position="245"/>
        <end position="340"/>
    </location>
</feature>
<dbReference type="OrthoDB" id="2403182at2759"/>
<evidence type="ECO:0000256" key="2">
    <source>
        <dbReference type="SAM" id="MobiDB-lite"/>
    </source>
</evidence>
<reference evidence="4" key="1">
    <citation type="journal article" date="2010" name="Science">
        <title>Plasticity of animal genome architecture unmasked by rapid evolution of a pelagic tunicate.</title>
        <authorList>
            <person name="Denoeud F."/>
            <person name="Henriet S."/>
            <person name="Mungpakdee S."/>
            <person name="Aury J.M."/>
            <person name="Da Silva C."/>
            <person name="Brinkmann H."/>
            <person name="Mikhaleva J."/>
            <person name="Olsen L.C."/>
            <person name="Jubin C."/>
            <person name="Canestro C."/>
            <person name="Bouquet J.M."/>
            <person name="Danks G."/>
            <person name="Poulain J."/>
            <person name="Campsteijn C."/>
            <person name="Adamski M."/>
            <person name="Cross I."/>
            <person name="Yadetie F."/>
            <person name="Muffato M."/>
            <person name="Louis A."/>
            <person name="Butcher S."/>
            <person name="Tsagkogeorga G."/>
            <person name="Konrad A."/>
            <person name="Singh S."/>
            <person name="Jensen M.F."/>
            <person name="Cong E.H."/>
            <person name="Eikeseth-Otteraa H."/>
            <person name="Noel B."/>
            <person name="Anthouard V."/>
            <person name="Porcel B.M."/>
            <person name="Kachouri-Lafond R."/>
            <person name="Nishino A."/>
            <person name="Ugolini M."/>
            <person name="Chourrout P."/>
            <person name="Nishida H."/>
            <person name="Aasland R."/>
            <person name="Huzurbazar S."/>
            <person name="Westhof E."/>
            <person name="Delsuc F."/>
            <person name="Lehrach H."/>
            <person name="Reinhardt R."/>
            <person name="Weissenbach J."/>
            <person name="Roy S.W."/>
            <person name="Artiguenave F."/>
            <person name="Postlethwait J.H."/>
            <person name="Manak J.R."/>
            <person name="Thompson E.M."/>
            <person name="Jaillon O."/>
            <person name="Du Pasquier L."/>
            <person name="Boudinot P."/>
            <person name="Liberles D.A."/>
            <person name="Volff J.N."/>
            <person name="Philippe H."/>
            <person name="Lenhard B."/>
            <person name="Roest Crollius H."/>
            <person name="Wincker P."/>
            <person name="Chourrout D."/>
        </authorList>
    </citation>
    <scope>NUCLEOTIDE SEQUENCE [LARGE SCALE GENOMIC DNA]</scope>
</reference>
<evidence type="ECO:0000256" key="1">
    <source>
        <dbReference type="SAM" id="Coils"/>
    </source>
</evidence>
<protein>
    <recommendedName>
        <fullName evidence="3">Kinesin-like protein Kif23 Arf6-interacting domain-containing protein</fullName>
    </recommendedName>
</protein>
<dbReference type="AlphaFoldDB" id="E4XJE0"/>
<feature type="coiled-coil region" evidence="1">
    <location>
        <begin position="54"/>
        <end position="123"/>
    </location>
</feature>
<evidence type="ECO:0000313" key="4">
    <source>
        <dbReference type="EMBL" id="CBY10583.1"/>
    </source>
</evidence>
<dbReference type="InParanoid" id="E4XJE0"/>
<dbReference type="InterPro" id="IPR038105">
    <property type="entry name" value="Kif23_Arf-bd_sf"/>
</dbReference>
<sequence length="391" mass="44516">MPKLIEIICQRGDRRKIICKETARLASTFRKKLTNFERVKVDALGKVGILEPQIEKIEGENERLMKVNRRLEKKNRVLIEAQRVYEFDKKEAEAEIQAMNNKLENENRSKRKIEAEAKRKIEDERRKLNLETTRKLREAEESSKTRLNLTETKMDQLRDILSKNSPHKPTLMSRMPLTPGIERSPYQTRNAHKRSVSETRIKEEASDTPGISVRTLSVSHLKENRLPQRGRSRETPRSTSERLAHKRRSKSAERWLAHTPKETIDPGTVLQPKVLAKKNVLIPSICDLRTVDQYVLTHQELGNGNKVKTTLVKGEVFGTCTGGMQVRFTGKEKLTSDFPSEKGGLKRRSNEDTESLASASSAVTDIANRCDLAVVHEKGAPSAQITHSSNK</sequence>
<dbReference type="Proteomes" id="UP000001307">
    <property type="component" value="Unassembled WGS sequence"/>
</dbReference>
<proteinExistence type="predicted"/>
<gene>
    <name evidence="4" type="ORF">GSOID_T00012731001</name>
</gene>
<feature type="compositionally biased region" description="Basic and acidic residues" evidence="2">
    <location>
        <begin position="195"/>
        <end position="205"/>
    </location>
</feature>
<feature type="region of interest" description="Disordered" evidence="2">
    <location>
        <begin position="163"/>
        <end position="253"/>
    </location>
</feature>